<evidence type="ECO:0000256" key="1">
    <source>
        <dbReference type="ARBA" id="ARBA00007673"/>
    </source>
</evidence>
<dbReference type="RefSeq" id="WP_050738348.1">
    <property type="nucleotide sequence ID" value="NZ_LGYO01000001.1"/>
</dbReference>
<dbReference type="OrthoDB" id="9779763at2"/>
<proteinExistence type="inferred from homology"/>
<dbReference type="GO" id="GO:0016853">
    <property type="term" value="F:isomerase activity"/>
    <property type="evidence" value="ECO:0007669"/>
    <property type="project" value="UniProtKB-KW"/>
</dbReference>
<evidence type="ECO:0000313" key="4">
    <source>
        <dbReference type="Proteomes" id="UP000036873"/>
    </source>
</evidence>
<dbReference type="EMBL" id="LGYO01000001">
    <property type="protein sequence ID" value="KNZ43624.1"/>
    <property type="molecule type" value="Genomic_DNA"/>
</dbReference>
<dbReference type="SUPFAM" id="SSF54506">
    <property type="entry name" value="Diaminopimelate epimerase-like"/>
    <property type="match status" value="2"/>
</dbReference>
<sequence>MSDQFRIPCVIMRAGTSKGIFLKENDLPADQVMRDKIILRIFGSPDVRQIDGLAGADPLTSKLAIIGPPTHPEADVDYTFAQVSIGDTTVDYNGNCGNISSGVGPFAIDESFVKAVEPKTKVCIHNTNTGKLLYAEVQVEDGKAKVSGDFKIDGVPGTNAAELMDFTGTAGAATGKVLPTGNVMDTIETSKGALKVSIVDVANPCVFIHAADIKMKGTETPGEIDGNSELLDYLEEIRSKCCAMIGMAKDAKEASEKSPAFPMIAFVSEPADYIDFTSGNTIKANEVDLVSRLMYMQVLHKTYAGTATACTGSAAKIAGTIVNQVLRKTESDTVRIGHPAGVIPVVSKVKGQTVEKVALVRTARRIMEGYVFVEKAKLR</sequence>
<dbReference type="STRING" id="52689.AKG39_00250"/>
<organism evidence="3 4">
    <name type="scientific">Acetobacterium bakii</name>
    <dbReference type="NCBI Taxonomy" id="52689"/>
    <lineage>
        <taxon>Bacteria</taxon>
        <taxon>Bacillati</taxon>
        <taxon>Bacillota</taxon>
        <taxon>Clostridia</taxon>
        <taxon>Eubacteriales</taxon>
        <taxon>Eubacteriaceae</taxon>
        <taxon>Acetobacterium</taxon>
    </lineage>
</organism>
<dbReference type="Pfam" id="PF04303">
    <property type="entry name" value="PrpF"/>
    <property type="match status" value="1"/>
</dbReference>
<protein>
    <submittedName>
        <fullName evidence="3">3-methylitaconate isomerase</fullName>
    </submittedName>
</protein>
<gene>
    <name evidence="3" type="ORF">AKG39_00250</name>
</gene>
<accession>A0A0L6U519</accession>
<dbReference type="PANTHER" id="PTHR43709:SF2">
    <property type="entry name" value="DUF453 DOMAIN PROTEIN (AFU_ORTHOLOGUE AFUA_6G00360)"/>
    <property type="match status" value="1"/>
</dbReference>
<dbReference type="InterPro" id="IPR007400">
    <property type="entry name" value="PrpF-like"/>
</dbReference>
<evidence type="ECO:0000313" key="3">
    <source>
        <dbReference type="EMBL" id="KNZ43624.1"/>
    </source>
</evidence>
<dbReference type="Gene3D" id="3.10.310.10">
    <property type="entry name" value="Diaminopimelate Epimerase, Chain A, domain 1"/>
    <property type="match status" value="2"/>
</dbReference>
<name>A0A0L6U519_9FIRM</name>
<dbReference type="PANTHER" id="PTHR43709">
    <property type="entry name" value="ACONITATE ISOMERASE-RELATED"/>
    <property type="match status" value="1"/>
</dbReference>
<reference evidence="4" key="1">
    <citation type="submission" date="2015-07" db="EMBL/GenBank/DDBJ databases">
        <title>Draft genome sequence of Acetobacterium bakii DSM 8293, a potential psychrophilic chemical producer through syngas fermentation.</title>
        <authorList>
            <person name="Song Y."/>
            <person name="Hwang S."/>
            <person name="Cho B.-K."/>
        </authorList>
    </citation>
    <scope>NUCLEOTIDE SEQUENCE [LARGE SCALE GENOMIC DNA]</scope>
    <source>
        <strain evidence="4">DSM 8239</strain>
    </source>
</reference>
<keyword evidence="4" id="KW-1185">Reference proteome</keyword>
<dbReference type="AlphaFoldDB" id="A0A0L6U519"/>
<dbReference type="PATRIC" id="fig|52689.4.peg.51"/>
<evidence type="ECO:0000256" key="2">
    <source>
        <dbReference type="ARBA" id="ARBA00023235"/>
    </source>
</evidence>
<dbReference type="Proteomes" id="UP000036873">
    <property type="component" value="Unassembled WGS sequence"/>
</dbReference>
<comment type="similarity">
    <text evidence="1">Belongs to the PrpF family.</text>
</comment>
<comment type="caution">
    <text evidence="3">The sequence shown here is derived from an EMBL/GenBank/DDBJ whole genome shotgun (WGS) entry which is preliminary data.</text>
</comment>
<keyword evidence="2 3" id="KW-0413">Isomerase</keyword>